<evidence type="ECO:0000259" key="2">
    <source>
        <dbReference type="PROSITE" id="PS50405"/>
    </source>
</evidence>
<dbReference type="PANTHER" id="PTHR42673:SF4">
    <property type="entry name" value="MALEYLACETOACETATE ISOMERASE"/>
    <property type="match status" value="1"/>
</dbReference>
<sequence length="232" mass="25785">MTPDLTLYDLAGADATLRFSPHCWKTHMALAHKGLSAKTVPWRFTEKEAIDFSGQKLVPVLVHDTHVVSDSWQIACYLEDTFPERPSLFGGAGGRAVSLFANSWADTTLVPVLARLLLPAIHGLIHEKDQDYFRASREKRFGKLEDLPAGYADQVAALRAALLPLRHLLGKQPYLSGSQHAYADYAVFGMFMWARCTSPLELLAEDDTVYAWRERLLDAFDGLARRAPTAAA</sequence>
<proteinExistence type="predicted"/>
<reference evidence="3 4" key="1">
    <citation type="submission" date="2020-04" db="EMBL/GenBank/DDBJ databases">
        <authorList>
            <person name="De Canck E."/>
        </authorList>
    </citation>
    <scope>NUCLEOTIDE SEQUENCE [LARGE SCALE GENOMIC DNA]</scope>
    <source>
        <strain evidence="3 4">LMG 3441</strain>
    </source>
</reference>
<organism evidence="3 4">
    <name type="scientific">Achromobacter kerstersii</name>
    <dbReference type="NCBI Taxonomy" id="1353890"/>
    <lineage>
        <taxon>Bacteria</taxon>
        <taxon>Pseudomonadati</taxon>
        <taxon>Pseudomonadota</taxon>
        <taxon>Betaproteobacteria</taxon>
        <taxon>Burkholderiales</taxon>
        <taxon>Alcaligenaceae</taxon>
        <taxon>Achromobacter</taxon>
    </lineage>
</organism>
<dbReference type="Gene3D" id="1.20.1050.10">
    <property type="match status" value="1"/>
</dbReference>
<dbReference type="Pfam" id="PF13409">
    <property type="entry name" value="GST_N_2"/>
    <property type="match status" value="1"/>
</dbReference>
<dbReference type="InterPro" id="IPR004045">
    <property type="entry name" value="Glutathione_S-Trfase_N"/>
</dbReference>
<dbReference type="Gene3D" id="3.40.30.10">
    <property type="entry name" value="Glutaredoxin"/>
    <property type="match status" value="1"/>
</dbReference>
<dbReference type="GO" id="GO:0004364">
    <property type="term" value="F:glutathione transferase activity"/>
    <property type="evidence" value="ECO:0007669"/>
    <property type="project" value="TreeGrafter"/>
</dbReference>
<dbReference type="SUPFAM" id="SSF52833">
    <property type="entry name" value="Thioredoxin-like"/>
    <property type="match status" value="1"/>
</dbReference>
<name>A0A6S7ASW4_9BURK</name>
<dbReference type="Proteomes" id="UP000494269">
    <property type="component" value="Unassembled WGS sequence"/>
</dbReference>
<dbReference type="PANTHER" id="PTHR42673">
    <property type="entry name" value="MALEYLACETOACETATE ISOMERASE"/>
    <property type="match status" value="1"/>
</dbReference>
<dbReference type="EMBL" id="CADIJQ010000010">
    <property type="protein sequence ID" value="CAB3733438.1"/>
    <property type="molecule type" value="Genomic_DNA"/>
</dbReference>
<feature type="domain" description="GST C-terminal" evidence="2">
    <location>
        <begin position="91"/>
        <end position="232"/>
    </location>
</feature>
<dbReference type="InterPro" id="IPR010987">
    <property type="entry name" value="Glutathione-S-Trfase_C-like"/>
</dbReference>
<dbReference type="SUPFAM" id="SSF47616">
    <property type="entry name" value="GST C-terminal domain-like"/>
    <property type="match status" value="1"/>
</dbReference>
<dbReference type="PROSITE" id="PS50405">
    <property type="entry name" value="GST_CTER"/>
    <property type="match status" value="1"/>
</dbReference>
<dbReference type="InterPro" id="IPR036282">
    <property type="entry name" value="Glutathione-S-Trfase_C_sf"/>
</dbReference>
<protein>
    <submittedName>
        <fullName evidence="3">Beta-etherase</fullName>
    </submittedName>
</protein>
<dbReference type="GO" id="GO:0016034">
    <property type="term" value="F:maleylacetoacetate isomerase activity"/>
    <property type="evidence" value="ECO:0007669"/>
    <property type="project" value="TreeGrafter"/>
</dbReference>
<dbReference type="AlphaFoldDB" id="A0A6S7ASW4"/>
<dbReference type="GO" id="GO:0006559">
    <property type="term" value="P:L-phenylalanine catabolic process"/>
    <property type="evidence" value="ECO:0007669"/>
    <property type="project" value="TreeGrafter"/>
</dbReference>
<dbReference type="GO" id="GO:0006749">
    <property type="term" value="P:glutathione metabolic process"/>
    <property type="evidence" value="ECO:0007669"/>
    <property type="project" value="TreeGrafter"/>
</dbReference>
<evidence type="ECO:0000313" key="3">
    <source>
        <dbReference type="EMBL" id="CAB3733438.1"/>
    </source>
</evidence>
<keyword evidence="4" id="KW-1185">Reference proteome</keyword>
<accession>A0A6S7ASW4</accession>
<dbReference type="InterPro" id="IPR036249">
    <property type="entry name" value="Thioredoxin-like_sf"/>
</dbReference>
<dbReference type="PROSITE" id="PS50404">
    <property type="entry name" value="GST_NTER"/>
    <property type="match status" value="1"/>
</dbReference>
<dbReference type="CDD" id="cd03038">
    <property type="entry name" value="GST_N_etherase_LigE"/>
    <property type="match status" value="1"/>
</dbReference>
<evidence type="ECO:0000313" key="4">
    <source>
        <dbReference type="Proteomes" id="UP000494269"/>
    </source>
</evidence>
<dbReference type="InterPro" id="IPR054416">
    <property type="entry name" value="GST_UstS-like_C"/>
</dbReference>
<dbReference type="Pfam" id="PF22041">
    <property type="entry name" value="GST_C_7"/>
    <property type="match status" value="1"/>
</dbReference>
<evidence type="ECO:0000259" key="1">
    <source>
        <dbReference type="PROSITE" id="PS50404"/>
    </source>
</evidence>
<feature type="domain" description="GST N-terminal" evidence="1">
    <location>
        <begin position="10"/>
        <end position="86"/>
    </location>
</feature>
<gene>
    <name evidence="3" type="primary">ligE</name>
    <name evidence="3" type="ORF">LMG3441_04886</name>
</gene>
<dbReference type="RefSeq" id="WP_175171304.1">
    <property type="nucleotide sequence ID" value="NZ_CADIJQ010000010.1"/>
</dbReference>